<dbReference type="InterPro" id="IPR012495">
    <property type="entry name" value="TadE-like_dom"/>
</dbReference>
<dbReference type="RefSeq" id="WP_169254991.1">
    <property type="nucleotide sequence ID" value="NZ_WTVN01000005.1"/>
</dbReference>
<evidence type="ECO:0000259" key="2">
    <source>
        <dbReference type="Pfam" id="PF07811"/>
    </source>
</evidence>
<organism evidence="3 4">
    <name type="scientific">Aromatoleum toluvorans</name>
    <dbReference type="NCBI Taxonomy" id="92002"/>
    <lineage>
        <taxon>Bacteria</taxon>
        <taxon>Pseudomonadati</taxon>
        <taxon>Pseudomonadota</taxon>
        <taxon>Betaproteobacteria</taxon>
        <taxon>Rhodocyclales</taxon>
        <taxon>Rhodocyclaceae</taxon>
        <taxon>Aromatoleum</taxon>
    </lineage>
</organism>
<reference evidence="3 4" key="1">
    <citation type="submission" date="2019-12" db="EMBL/GenBank/DDBJ databases">
        <title>Comparative genomics gives insights into the taxonomy of the Azoarcus-Aromatoleum group and reveals separate origins of nif in the plant-associated Azoarcus and non-plant-associated Aromatoleum sub-groups.</title>
        <authorList>
            <person name="Lafos M."/>
            <person name="Maluk M."/>
            <person name="Batista M."/>
            <person name="Junghare M."/>
            <person name="Carmona M."/>
            <person name="Faoro H."/>
            <person name="Cruz L.M."/>
            <person name="Battistoni F."/>
            <person name="De Souza E."/>
            <person name="Pedrosa F."/>
            <person name="Chen W.-M."/>
            <person name="Poole P.S."/>
            <person name="Dixon R.A."/>
            <person name="James E.K."/>
        </authorList>
    </citation>
    <scope>NUCLEOTIDE SEQUENCE [LARGE SCALE GENOMIC DNA]</scope>
    <source>
        <strain evidence="3 4">Td21</strain>
    </source>
</reference>
<keyword evidence="1" id="KW-0472">Membrane</keyword>
<dbReference type="Proteomes" id="UP000623795">
    <property type="component" value="Unassembled WGS sequence"/>
</dbReference>
<sequence>MNGRNLHCCPAGQRQTGVAAVELAFVIFFLLLLVAGIIEFGRAFWYYDALTKATRDGARLLSIAERADFTSHIGTAQTRVMNLGNAANLRPPLTESNVAVTCMNKDFGAIGCGNGTSAPENIRVAISGYAIDIGGLFPFILPGTATVFGGIPLAPHTTMPYMK</sequence>
<evidence type="ECO:0000313" key="4">
    <source>
        <dbReference type="Proteomes" id="UP000623795"/>
    </source>
</evidence>
<keyword evidence="1" id="KW-0812">Transmembrane</keyword>
<feature type="domain" description="TadE-like" evidence="2">
    <location>
        <begin position="17"/>
        <end position="59"/>
    </location>
</feature>
<accession>A0ABX1PXW0</accession>
<evidence type="ECO:0000313" key="3">
    <source>
        <dbReference type="EMBL" id="NMG43074.1"/>
    </source>
</evidence>
<keyword evidence="4" id="KW-1185">Reference proteome</keyword>
<dbReference type="EMBL" id="WTVN01000005">
    <property type="protein sequence ID" value="NMG43074.1"/>
    <property type="molecule type" value="Genomic_DNA"/>
</dbReference>
<keyword evidence="1" id="KW-1133">Transmembrane helix</keyword>
<protein>
    <submittedName>
        <fullName evidence="3">Pilus assembly protein</fullName>
    </submittedName>
</protein>
<feature type="transmembrane region" description="Helical" evidence="1">
    <location>
        <begin position="23"/>
        <end position="45"/>
    </location>
</feature>
<comment type="caution">
    <text evidence="3">The sequence shown here is derived from an EMBL/GenBank/DDBJ whole genome shotgun (WGS) entry which is preliminary data.</text>
</comment>
<gene>
    <name evidence="3" type="ORF">GPA22_04935</name>
</gene>
<name>A0ABX1PXW0_9RHOO</name>
<evidence type="ECO:0000256" key="1">
    <source>
        <dbReference type="SAM" id="Phobius"/>
    </source>
</evidence>
<proteinExistence type="predicted"/>
<dbReference type="Pfam" id="PF07811">
    <property type="entry name" value="TadE"/>
    <property type="match status" value="1"/>
</dbReference>